<evidence type="ECO:0000259" key="1">
    <source>
        <dbReference type="Pfam" id="PF17919"/>
    </source>
</evidence>
<dbReference type="Pfam" id="PF17919">
    <property type="entry name" value="RT_RNaseH_2"/>
    <property type="match status" value="1"/>
</dbReference>
<dbReference type="AlphaFoldDB" id="A0A9Q3HJF0"/>
<evidence type="ECO:0000313" key="3">
    <source>
        <dbReference type="Proteomes" id="UP000765509"/>
    </source>
</evidence>
<feature type="domain" description="Reverse transcriptase/retrotransposon-derived protein RNase H-like" evidence="1">
    <location>
        <begin position="4"/>
        <end position="91"/>
    </location>
</feature>
<dbReference type="Proteomes" id="UP000765509">
    <property type="component" value="Unassembled WGS sequence"/>
</dbReference>
<sequence length="92" mass="10448">MTVDRVKAFEFLRGSLTTYPLLPIPDIKLPSNIYIDSSGDGPDSALHQVHIINEKTREGYIFFISRQIKPTEAGYGKIQMEFSCLVWALEKT</sequence>
<dbReference type="EMBL" id="AVOT02017657">
    <property type="protein sequence ID" value="MBW0503950.1"/>
    <property type="molecule type" value="Genomic_DNA"/>
</dbReference>
<name>A0A9Q3HJF0_9BASI</name>
<dbReference type="SUPFAM" id="SSF56672">
    <property type="entry name" value="DNA/RNA polymerases"/>
    <property type="match status" value="1"/>
</dbReference>
<keyword evidence="3" id="KW-1185">Reference proteome</keyword>
<organism evidence="2 3">
    <name type="scientific">Austropuccinia psidii MF-1</name>
    <dbReference type="NCBI Taxonomy" id="1389203"/>
    <lineage>
        <taxon>Eukaryota</taxon>
        <taxon>Fungi</taxon>
        <taxon>Dikarya</taxon>
        <taxon>Basidiomycota</taxon>
        <taxon>Pucciniomycotina</taxon>
        <taxon>Pucciniomycetes</taxon>
        <taxon>Pucciniales</taxon>
        <taxon>Sphaerophragmiaceae</taxon>
        <taxon>Austropuccinia</taxon>
    </lineage>
</organism>
<accession>A0A9Q3HJF0</accession>
<comment type="caution">
    <text evidence="2">The sequence shown here is derived from an EMBL/GenBank/DDBJ whole genome shotgun (WGS) entry which is preliminary data.</text>
</comment>
<proteinExistence type="predicted"/>
<evidence type="ECO:0000313" key="2">
    <source>
        <dbReference type="EMBL" id="MBW0503950.1"/>
    </source>
</evidence>
<gene>
    <name evidence="2" type="ORF">O181_043665</name>
</gene>
<reference evidence="2" key="1">
    <citation type="submission" date="2021-03" db="EMBL/GenBank/DDBJ databases">
        <title>Draft genome sequence of rust myrtle Austropuccinia psidii MF-1, a brazilian biotype.</title>
        <authorList>
            <person name="Quecine M.C."/>
            <person name="Pachon D.M.R."/>
            <person name="Bonatelli M.L."/>
            <person name="Correr F.H."/>
            <person name="Franceschini L.M."/>
            <person name="Leite T.F."/>
            <person name="Margarido G.R.A."/>
            <person name="Almeida C.A."/>
            <person name="Ferrarezi J.A."/>
            <person name="Labate C.A."/>
        </authorList>
    </citation>
    <scope>NUCLEOTIDE SEQUENCE</scope>
    <source>
        <strain evidence="2">MF-1</strain>
    </source>
</reference>
<dbReference type="InterPro" id="IPR043502">
    <property type="entry name" value="DNA/RNA_pol_sf"/>
</dbReference>
<protein>
    <recommendedName>
        <fullName evidence="1">Reverse transcriptase/retrotransposon-derived protein RNase H-like domain-containing protein</fullName>
    </recommendedName>
</protein>
<dbReference type="InterPro" id="IPR041577">
    <property type="entry name" value="RT_RNaseH_2"/>
</dbReference>